<evidence type="ECO:0000256" key="4">
    <source>
        <dbReference type="ARBA" id="ARBA00022679"/>
    </source>
</evidence>
<gene>
    <name evidence="12" type="ORF">CJ218_06190</name>
    <name evidence="13" type="ORF">FOC50_04650</name>
</gene>
<keyword evidence="9" id="KW-0594">Phospholipid biosynthesis</keyword>
<dbReference type="PANTHER" id="PTHR12358:SF54">
    <property type="entry name" value="SPHINGOSINE KINASE RELATED PROTEIN"/>
    <property type="match status" value="1"/>
</dbReference>
<keyword evidence="3" id="KW-0444">Lipid biosynthesis</keyword>
<comment type="similarity">
    <text evidence="2">Belongs to the diacylglycerol/lipid kinase family.</text>
</comment>
<evidence type="ECO:0000256" key="9">
    <source>
        <dbReference type="ARBA" id="ARBA00023209"/>
    </source>
</evidence>
<dbReference type="EMBL" id="CP046313">
    <property type="protein sequence ID" value="QGS07596.1"/>
    <property type="molecule type" value="Genomic_DNA"/>
</dbReference>
<dbReference type="Proteomes" id="UP000235670">
    <property type="component" value="Unassembled WGS sequence"/>
</dbReference>
<dbReference type="InterPro" id="IPR045540">
    <property type="entry name" value="YegS/DAGK_C"/>
</dbReference>
<dbReference type="GO" id="GO:0016301">
    <property type="term" value="F:kinase activity"/>
    <property type="evidence" value="ECO:0007669"/>
    <property type="project" value="UniProtKB-KW"/>
</dbReference>
<dbReference type="STRING" id="84135.GCA_001052115_00391"/>
<dbReference type="GeneID" id="84802529"/>
<dbReference type="AlphaFoldDB" id="A0A2N6SE35"/>
<organism evidence="12 14">
    <name type="scientific">Gemella sanguinis</name>
    <dbReference type="NCBI Taxonomy" id="84135"/>
    <lineage>
        <taxon>Bacteria</taxon>
        <taxon>Bacillati</taxon>
        <taxon>Bacillota</taxon>
        <taxon>Bacilli</taxon>
        <taxon>Bacillales</taxon>
        <taxon>Gemellaceae</taxon>
        <taxon>Gemella</taxon>
    </lineage>
</organism>
<dbReference type="RefSeq" id="WP_006364668.1">
    <property type="nucleotide sequence ID" value="NZ_CAUTAO010000011.1"/>
</dbReference>
<feature type="domain" description="DAGKc" evidence="11">
    <location>
        <begin position="1"/>
        <end position="118"/>
    </location>
</feature>
<dbReference type="Pfam" id="PF00781">
    <property type="entry name" value="DAGK_cat"/>
    <property type="match status" value="1"/>
</dbReference>
<evidence type="ECO:0000313" key="13">
    <source>
        <dbReference type="EMBL" id="QGS07596.1"/>
    </source>
</evidence>
<dbReference type="PANTHER" id="PTHR12358">
    <property type="entry name" value="SPHINGOSINE KINASE"/>
    <property type="match status" value="1"/>
</dbReference>
<dbReference type="InterPro" id="IPR050187">
    <property type="entry name" value="Lipid_Phosphate_FormReg"/>
</dbReference>
<comment type="cofactor">
    <cofactor evidence="1">
        <name>Mg(2+)</name>
        <dbReference type="ChEBI" id="CHEBI:18420"/>
    </cofactor>
</comment>
<dbReference type="Gene3D" id="3.40.50.10330">
    <property type="entry name" value="Probable inorganic polyphosphate/atp-NAD kinase, domain 1"/>
    <property type="match status" value="1"/>
</dbReference>
<dbReference type="GO" id="GO:0008654">
    <property type="term" value="P:phospholipid biosynthetic process"/>
    <property type="evidence" value="ECO:0007669"/>
    <property type="project" value="UniProtKB-KW"/>
</dbReference>
<name>A0A2N6SE35_9BACL</name>
<evidence type="ECO:0000256" key="3">
    <source>
        <dbReference type="ARBA" id="ARBA00022516"/>
    </source>
</evidence>
<evidence type="ECO:0000256" key="7">
    <source>
        <dbReference type="ARBA" id="ARBA00022840"/>
    </source>
</evidence>
<evidence type="ECO:0000259" key="11">
    <source>
        <dbReference type="PROSITE" id="PS50146"/>
    </source>
</evidence>
<dbReference type="InterPro" id="IPR001206">
    <property type="entry name" value="Diacylglycerol_kinase_cat_dom"/>
</dbReference>
<dbReference type="Proteomes" id="UP000427636">
    <property type="component" value="Chromosome"/>
</dbReference>
<keyword evidence="4" id="KW-0808">Transferase</keyword>
<keyword evidence="5" id="KW-0547">Nucleotide-binding</keyword>
<dbReference type="PROSITE" id="PS50146">
    <property type="entry name" value="DAGK"/>
    <property type="match status" value="1"/>
</dbReference>
<evidence type="ECO:0000313" key="15">
    <source>
        <dbReference type="Proteomes" id="UP000427636"/>
    </source>
</evidence>
<sequence length="282" mass="32432">MIEIIVNTNSKNSVKKLSELEKIFKVEKIAYKVHRTSKTITAKELMDEVSSEELIVIGGDGTINEVINNYHDEKIIYLAKGSGNDLARSLALKSENIMDLIKSNKVSIYDVASVNGEKFCSGLDIGFNADIIKCEKQTKLKKYLKKYIYIYCGILSLLSLKKYYVKAEYDEGKIESSNIYLFNIMIQPYEGGGIKFSDTANGQDGFLHVMVMNDMNFRTFVYNYICLLLKQHQKMRGVKYIKTKKIKIETDQKHYQIDGELKKAKGILDIKCIEKFYKIKRK</sequence>
<proteinExistence type="inferred from homology"/>
<keyword evidence="10" id="KW-1208">Phospholipid metabolism</keyword>
<evidence type="ECO:0000313" key="12">
    <source>
        <dbReference type="EMBL" id="PMC52181.1"/>
    </source>
</evidence>
<evidence type="ECO:0000256" key="6">
    <source>
        <dbReference type="ARBA" id="ARBA00022777"/>
    </source>
</evidence>
<dbReference type="OrthoDB" id="142078at2"/>
<reference evidence="12 14" key="1">
    <citation type="submission" date="2017-09" db="EMBL/GenBank/DDBJ databases">
        <title>Bacterial strain isolated from the female urinary microbiota.</title>
        <authorList>
            <person name="Thomas-White K."/>
            <person name="Kumar N."/>
            <person name="Forster S."/>
            <person name="Putonti C."/>
            <person name="Lawley T."/>
            <person name="Wolfe A.J."/>
        </authorList>
    </citation>
    <scope>NUCLEOTIDE SEQUENCE [LARGE SCALE GENOMIC DNA]</scope>
    <source>
        <strain evidence="12 14">UMB0186</strain>
    </source>
</reference>
<reference evidence="13 15" key="2">
    <citation type="submission" date="2019-11" db="EMBL/GenBank/DDBJ databases">
        <title>FDA dAtabase for Regulatory Grade micrObial Sequences (FDA-ARGOS): Supporting development and validation of Infectious Disease Dx tests.</title>
        <authorList>
            <person name="Turner S."/>
            <person name="Byrd R."/>
            <person name="Tallon L."/>
            <person name="Sadzewicz L."/>
            <person name="Vavikolanu K."/>
            <person name="Mehta A."/>
            <person name="Aluvathingal J."/>
            <person name="Nadendla S."/>
            <person name="Myers T."/>
            <person name="Yan Y."/>
            <person name="Sichtig H."/>
        </authorList>
    </citation>
    <scope>NUCLEOTIDE SEQUENCE [LARGE SCALE GENOMIC DNA]</scope>
    <source>
        <strain evidence="13 15">FDAARGOS_742</strain>
    </source>
</reference>
<evidence type="ECO:0000256" key="10">
    <source>
        <dbReference type="ARBA" id="ARBA00023264"/>
    </source>
</evidence>
<keyword evidence="6 12" id="KW-0418">Kinase</keyword>
<dbReference type="Pfam" id="PF19279">
    <property type="entry name" value="YegS_C"/>
    <property type="match status" value="1"/>
</dbReference>
<dbReference type="GO" id="GO:0005524">
    <property type="term" value="F:ATP binding"/>
    <property type="evidence" value="ECO:0007669"/>
    <property type="project" value="UniProtKB-KW"/>
</dbReference>
<keyword evidence="7" id="KW-0067">ATP-binding</keyword>
<evidence type="ECO:0000256" key="1">
    <source>
        <dbReference type="ARBA" id="ARBA00001946"/>
    </source>
</evidence>
<dbReference type="EMBL" id="PNGT01000006">
    <property type="protein sequence ID" value="PMC52181.1"/>
    <property type="molecule type" value="Genomic_DNA"/>
</dbReference>
<dbReference type="InterPro" id="IPR017438">
    <property type="entry name" value="ATP-NAD_kinase_N"/>
</dbReference>
<evidence type="ECO:0000313" key="14">
    <source>
        <dbReference type="Proteomes" id="UP000235670"/>
    </source>
</evidence>
<evidence type="ECO:0000256" key="8">
    <source>
        <dbReference type="ARBA" id="ARBA00023098"/>
    </source>
</evidence>
<accession>A0A2N6SE35</accession>
<evidence type="ECO:0000256" key="2">
    <source>
        <dbReference type="ARBA" id="ARBA00005983"/>
    </source>
</evidence>
<evidence type="ECO:0000256" key="5">
    <source>
        <dbReference type="ARBA" id="ARBA00022741"/>
    </source>
</evidence>
<keyword evidence="15" id="KW-1185">Reference proteome</keyword>
<protein>
    <submittedName>
        <fullName evidence="12">Diacylglycerol kinase</fullName>
    </submittedName>
</protein>
<dbReference type="InterPro" id="IPR016064">
    <property type="entry name" value="NAD/diacylglycerol_kinase_sf"/>
</dbReference>
<dbReference type="SUPFAM" id="SSF111331">
    <property type="entry name" value="NAD kinase/diacylglycerol kinase-like"/>
    <property type="match status" value="1"/>
</dbReference>
<dbReference type="Gene3D" id="2.60.200.40">
    <property type="match status" value="1"/>
</dbReference>
<keyword evidence="8" id="KW-0443">Lipid metabolism</keyword>